<comment type="caution">
    <text evidence="2">The sequence shown here is derived from an EMBL/GenBank/DDBJ whole genome shotgun (WGS) entry which is preliminary data.</text>
</comment>
<evidence type="ECO:0000256" key="1">
    <source>
        <dbReference type="SAM" id="Phobius"/>
    </source>
</evidence>
<evidence type="ECO:0000313" key="2">
    <source>
        <dbReference type="EMBL" id="EGC87105.1"/>
    </source>
</evidence>
<name>F0H552_9BACT</name>
<protein>
    <recommendedName>
        <fullName evidence="4">Lipoprotein</fullName>
    </recommendedName>
</protein>
<gene>
    <name evidence="2" type="ORF">HMPREF9303_2416</name>
</gene>
<keyword evidence="1" id="KW-0472">Membrane</keyword>
<evidence type="ECO:0000313" key="3">
    <source>
        <dbReference type="Proteomes" id="UP000003155"/>
    </source>
</evidence>
<proteinExistence type="predicted"/>
<evidence type="ECO:0008006" key="4">
    <source>
        <dbReference type="Google" id="ProtNLM"/>
    </source>
</evidence>
<keyword evidence="3" id="KW-1185">Reference proteome</keyword>
<keyword evidence="1" id="KW-0812">Transmembrane</keyword>
<keyword evidence="1" id="KW-1133">Transmembrane helix</keyword>
<feature type="transmembrane region" description="Helical" evidence="1">
    <location>
        <begin position="20"/>
        <end position="44"/>
    </location>
</feature>
<accession>F0H552</accession>
<dbReference type="Proteomes" id="UP000003155">
    <property type="component" value="Unassembled WGS sequence"/>
</dbReference>
<dbReference type="EMBL" id="AEXO01000026">
    <property type="protein sequence ID" value="EGC87105.1"/>
    <property type="molecule type" value="Genomic_DNA"/>
</dbReference>
<dbReference type="AlphaFoldDB" id="F0H552"/>
<sequence length="49" mass="5820">MLFVYRLVVIPSDEEWQPFFIFLLFNFILLLFFCASFSHGSLLVSPMLM</sequence>
<reference evidence="2 3" key="1">
    <citation type="submission" date="2011-02" db="EMBL/GenBank/DDBJ databases">
        <authorList>
            <person name="Durkin A.S."/>
            <person name="Madupu R."/>
            <person name="Torralba M."/>
            <person name="Gillis M."/>
            <person name="Methe B."/>
            <person name="Sutton G."/>
            <person name="Nelson K.E."/>
        </authorList>
    </citation>
    <scope>NUCLEOTIDE SEQUENCE [LARGE SCALE GENOMIC DNA]</scope>
    <source>
        <strain evidence="2 3">CRIS 18C-A</strain>
    </source>
</reference>
<organism evidence="2 3">
    <name type="scientific">Prevotella denticola CRIS 18C-A</name>
    <dbReference type="NCBI Taxonomy" id="944557"/>
    <lineage>
        <taxon>Bacteria</taxon>
        <taxon>Pseudomonadati</taxon>
        <taxon>Bacteroidota</taxon>
        <taxon>Bacteroidia</taxon>
        <taxon>Bacteroidales</taxon>
        <taxon>Prevotellaceae</taxon>
        <taxon>Prevotella</taxon>
    </lineage>
</organism>